<accession>A0A564ZM13</accession>
<organism evidence="2 3">
    <name type="scientific">Candidatus Methylomirabilis lanthanidiphila</name>
    <dbReference type="NCBI Taxonomy" id="2211376"/>
    <lineage>
        <taxon>Bacteria</taxon>
        <taxon>Candidatus Methylomirabilota</taxon>
        <taxon>Candidatus Methylomirabilia</taxon>
        <taxon>Candidatus Methylomirabilales</taxon>
        <taxon>Candidatus Methylomirabilaceae</taxon>
        <taxon>Candidatus Methylomirabilis</taxon>
    </lineage>
</organism>
<feature type="signal peptide" evidence="1">
    <location>
        <begin position="1"/>
        <end position="23"/>
    </location>
</feature>
<keyword evidence="3" id="KW-1185">Reference proteome</keyword>
<dbReference type="AlphaFoldDB" id="A0A564ZM13"/>
<evidence type="ECO:0000256" key="1">
    <source>
        <dbReference type="SAM" id="SignalP"/>
    </source>
</evidence>
<protein>
    <recommendedName>
        <fullName evidence="4">DUF2459 domain-containing protein</fullName>
    </recommendedName>
</protein>
<evidence type="ECO:0008006" key="4">
    <source>
        <dbReference type="Google" id="ProtNLM"/>
    </source>
</evidence>
<evidence type="ECO:0000313" key="3">
    <source>
        <dbReference type="Proteomes" id="UP000334340"/>
    </source>
</evidence>
<keyword evidence="1" id="KW-0732">Signal</keyword>
<name>A0A564ZM13_9BACT</name>
<dbReference type="Pfam" id="PF09601">
    <property type="entry name" value="DUF2459"/>
    <property type="match status" value="1"/>
</dbReference>
<evidence type="ECO:0000313" key="2">
    <source>
        <dbReference type="EMBL" id="VUZ86370.1"/>
    </source>
</evidence>
<dbReference type="Proteomes" id="UP000334340">
    <property type="component" value="Unassembled WGS sequence"/>
</dbReference>
<proteinExistence type="predicted"/>
<gene>
    <name evidence="2" type="ORF">MELA_02773</name>
</gene>
<feature type="chain" id="PRO_5021724161" description="DUF2459 domain-containing protein" evidence="1">
    <location>
        <begin position="24"/>
        <end position="222"/>
    </location>
</feature>
<reference evidence="2 3" key="1">
    <citation type="submission" date="2019-07" db="EMBL/GenBank/DDBJ databases">
        <authorList>
            <person name="Cremers G."/>
        </authorList>
    </citation>
    <scope>NUCLEOTIDE SEQUENCE [LARGE SCALE GENOMIC DNA]</scope>
</reference>
<dbReference type="InterPro" id="IPR011727">
    <property type="entry name" value="CHP02117"/>
</dbReference>
<dbReference type="EMBL" id="CABIKM010000053">
    <property type="protein sequence ID" value="VUZ86370.1"/>
    <property type="molecule type" value="Genomic_DNA"/>
</dbReference>
<sequence length="222" mass="23813">MNRLALSLCFLWLCSACAGPAKAPPSHDRGEPSASIYVIEQGWHVGLAIRVADIPGGLVPESADFPAADYLELGWGDWDYYQADDPGLWLTLKAGLWPTASVLHVVGVRGAISDRFGGFEILRLDVAPGGVAALAAFIHRSFARDAAAKATPIGPGWGRDSLFYPARRTFHMFNTCNTWTARALEAAGYPVGRPLTADQLMTKVRRASKPAGSDAGILQPPR</sequence>